<accession>A0ABX6JXB5</accession>
<keyword evidence="1" id="KW-0812">Transmembrane</keyword>
<keyword evidence="1" id="KW-0472">Membrane</keyword>
<evidence type="ECO:0000256" key="1">
    <source>
        <dbReference type="SAM" id="Phobius"/>
    </source>
</evidence>
<dbReference type="EMBL" id="CP049933">
    <property type="protein sequence ID" value="QIM18887.1"/>
    <property type="molecule type" value="Genomic_DNA"/>
</dbReference>
<gene>
    <name evidence="2" type="ORF">G7066_10330</name>
</gene>
<evidence type="ECO:0000313" key="3">
    <source>
        <dbReference type="Proteomes" id="UP000503441"/>
    </source>
</evidence>
<keyword evidence="1" id="KW-1133">Transmembrane helix</keyword>
<reference evidence="2 3" key="1">
    <citation type="submission" date="2020-03" db="EMBL/GenBank/DDBJ databases">
        <title>Leucobacter sp. nov., isolated from beetles.</title>
        <authorList>
            <person name="Hyun D.-W."/>
            <person name="Bae J.-W."/>
        </authorList>
    </citation>
    <scope>NUCLEOTIDE SEQUENCE [LARGE SCALE GENOMIC DNA]</scope>
    <source>
        <strain evidence="2 3">HDW9A</strain>
    </source>
</reference>
<feature type="transmembrane region" description="Helical" evidence="1">
    <location>
        <begin position="6"/>
        <end position="24"/>
    </location>
</feature>
<name>A0ABX6JXB5_9MICO</name>
<sequence>MLVAKIVLIVAILLAITLGVFMRVRAWRRRLALAKAQRQTELDRDLKH</sequence>
<keyword evidence="3" id="KW-1185">Reference proteome</keyword>
<protein>
    <submittedName>
        <fullName evidence="2">Uncharacterized protein</fullName>
    </submittedName>
</protein>
<organism evidence="2 3">
    <name type="scientific">Leucobacter coleopterorum</name>
    <dbReference type="NCBI Taxonomy" id="2714933"/>
    <lineage>
        <taxon>Bacteria</taxon>
        <taxon>Bacillati</taxon>
        <taxon>Actinomycetota</taxon>
        <taxon>Actinomycetes</taxon>
        <taxon>Micrococcales</taxon>
        <taxon>Microbacteriaceae</taxon>
        <taxon>Leucobacter</taxon>
    </lineage>
</organism>
<evidence type="ECO:0000313" key="2">
    <source>
        <dbReference type="EMBL" id="QIM18887.1"/>
    </source>
</evidence>
<dbReference type="RefSeq" id="WP_166330913.1">
    <property type="nucleotide sequence ID" value="NZ_CP049933.1"/>
</dbReference>
<proteinExistence type="predicted"/>
<dbReference type="Proteomes" id="UP000503441">
    <property type="component" value="Chromosome"/>
</dbReference>